<dbReference type="EMBL" id="VTER01000004">
    <property type="protein sequence ID" value="TYS49310.1"/>
    <property type="molecule type" value="Genomic_DNA"/>
</dbReference>
<evidence type="ECO:0000313" key="2">
    <source>
        <dbReference type="EMBL" id="TYS49310.1"/>
    </source>
</evidence>
<evidence type="ECO:0008006" key="4">
    <source>
        <dbReference type="Google" id="ProtNLM"/>
    </source>
</evidence>
<sequence length="237" mass="26895">MKKKLAMLSMTAVLSFLLAGCMYPEDKLSQNQTPYQDQVNSVQSAVDQFQEDNGGILPIKTREEDTPIYQKYPIDFKKITPRYMAEPPGNSFESGGIFQYVIMDAEENPKVKLFDLRMAEAIRDIKVRIRLQGYPPYKEKIADNVYTLDYAALGFKEEPLAVSPYTSRDLHFVVSGNGDVYVDYLPDLYEAVENNKDHGYKEGDDIRSLLGKESVFVPAYSLPYTINAKGEPIFLAK</sequence>
<feature type="signal peptide" evidence="1">
    <location>
        <begin position="1"/>
        <end position="19"/>
    </location>
</feature>
<reference evidence="2 3" key="1">
    <citation type="submission" date="2019-08" db="EMBL/GenBank/DDBJ databases">
        <title>Bacillus genomes from the desert of Cuatro Cienegas, Coahuila.</title>
        <authorList>
            <person name="Olmedo-Alvarez G."/>
        </authorList>
    </citation>
    <scope>NUCLEOTIDE SEQUENCE [LARGE SCALE GENOMIC DNA]</scope>
    <source>
        <strain evidence="2 3">CH446_14T</strain>
    </source>
</reference>
<dbReference type="RefSeq" id="WP_148974440.1">
    <property type="nucleotide sequence ID" value="NZ_VTER01000004.1"/>
</dbReference>
<accession>A0A5D4RER9</accession>
<dbReference type="Proteomes" id="UP000322139">
    <property type="component" value="Unassembled WGS sequence"/>
</dbReference>
<evidence type="ECO:0000313" key="3">
    <source>
        <dbReference type="Proteomes" id="UP000322139"/>
    </source>
</evidence>
<keyword evidence="1" id="KW-0732">Signal</keyword>
<protein>
    <recommendedName>
        <fullName evidence="4">ABC transporter periplasmic binding protein yphF</fullName>
    </recommendedName>
</protein>
<proteinExistence type="predicted"/>
<comment type="caution">
    <text evidence="2">The sequence shown here is derived from an EMBL/GenBank/DDBJ whole genome shotgun (WGS) entry which is preliminary data.</text>
</comment>
<evidence type="ECO:0000256" key="1">
    <source>
        <dbReference type="SAM" id="SignalP"/>
    </source>
</evidence>
<dbReference type="PROSITE" id="PS51257">
    <property type="entry name" value="PROKAR_LIPOPROTEIN"/>
    <property type="match status" value="1"/>
</dbReference>
<name>A0A5D4RER9_9BACI</name>
<gene>
    <name evidence="2" type="ORF">FZD51_08855</name>
</gene>
<dbReference type="AlphaFoldDB" id="A0A5D4RER9"/>
<organism evidence="2 3">
    <name type="scientific">Bacillus infantis</name>
    <dbReference type="NCBI Taxonomy" id="324767"/>
    <lineage>
        <taxon>Bacteria</taxon>
        <taxon>Bacillati</taxon>
        <taxon>Bacillota</taxon>
        <taxon>Bacilli</taxon>
        <taxon>Bacillales</taxon>
        <taxon>Bacillaceae</taxon>
        <taxon>Bacillus</taxon>
    </lineage>
</organism>
<feature type="chain" id="PRO_5039415020" description="ABC transporter periplasmic binding protein yphF" evidence="1">
    <location>
        <begin position="20"/>
        <end position="237"/>
    </location>
</feature>